<feature type="compositionally biased region" description="Polar residues" evidence="1">
    <location>
        <begin position="1"/>
        <end position="20"/>
    </location>
</feature>
<feature type="region of interest" description="Disordered" evidence="1">
    <location>
        <begin position="1"/>
        <end position="65"/>
    </location>
</feature>
<evidence type="ECO:0000256" key="1">
    <source>
        <dbReference type="SAM" id="MobiDB-lite"/>
    </source>
</evidence>
<keyword evidence="3" id="KW-1185">Reference proteome</keyword>
<comment type="caution">
    <text evidence="2">The sequence shown here is derived from an EMBL/GenBank/DDBJ whole genome shotgun (WGS) entry which is preliminary data.</text>
</comment>
<dbReference type="Proteomes" id="UP001499993">
    <property type="component" value="Unassembled WGS sequence"/>
</dbReference>
<feature type="compositionally biased region" description="Low complexity" evidence="1">
    <location>
        <begin position="21"/>
        <end position="37"/>
    </location>
</feature>
<dbReference type="Pfam" id="PF20060">
    <property type="entry name" value="DUF6459"/>
    <property type="match status" value="1"/>
</dbReference>
<evidence type="ECO:0008006" key="4">
    <source>
        <dbReference type="Google" id="ProtNLM"/>
    </source>
</evidence>
<dbReference type="InterPro" id="IPR045596">
    <property type="entry name" value="DUF6459"/>
</dbReference>
<dbReference type="RefSeq" id="WP_345555216.1">
    <property type="nucleotide sequence ID" value="NZ_BAABIK010000002.1"/>
</dbReference>
<sequence>MAVQQLDTAPSPTRFSAPSSTHTPTRPATGPAAGPRVPARRGTRARARPRSHRGPARPGALTYPYRRSPRQLSRFAQILAEVLAGERPVGQVRPLLGRRAYELLQRRAGGYACARRHSPRVRRAVLSAPAPDAVEISAVVDCGDRCRVFALRVAYAQHAWLCTHIETDLCRSPVR</sequence>
<protein>
    <recommendedName>
        <fullName evidence="4">SWIM-type domain-containing protein</fullName>
    </recommendedName>
</protein>
<evidence type="ECO:0000313" key="3">
    <source>
        <dbReference type="Proteomes" id="UP001499993"/>
    </source>
</evidence>
<proteinExistence type="predicted"/>
<feature type="compositionally biased region" description="Basic residues" evidence="1">
    <location>
        <begin position="38"/>
        <end position="55"/>
    </location>
</feature>
<reference evidence="3" key="1">
    <citation type="journal article" date="2019" name="Int. J. Syst. Evol. Microbiol.">
        <title>The Global Catalogue of Microorganisms (GCM) 10K type strain sequencing project: providing services to taxonomists for standard genome sequencing and annotation.</title>
        <authorList>
            <consortium name="The Broad Institute Genomics Platform"/>
            <consortium name="The Broad Institute Genome Sequencing Center for Infectious Disease"/>
            <person name="Wu L."/>
            <person name="Ma J."/>
        </authorList>
    </citation>
    <scope>NUCLEOTIDE SEQUENCE [LARGE SCALE GENOMIC DNA]</scope>
    <source>
        <strain evidence="3">JCM 18123</strain>
    </source>
</reference>
<name>A0ABP9G669_9ACTN</name>
<evidence type="ECO:0000313" key="2">
    <source>
        <dbReference type="EMBL" id="GAA4928185.1"/>
    </source>
</evidence>
<dbReference type="EMBL" id="BAABIK010000002">
    <property type="protein sequence ID" value="GAA4928185.1"/>
    <property type="molecule type" value="Genomic_DNA"/>
</dbReference>
<accession>A0ABP9G669</accession>
<organism evidence="2 3">
    <name type="scientific">Streptomonospora halophila</name>
    <dbReference type="NCBI Taxonomy" id="427369"/>
    <lineage>
        <taxon>Bacteria</taxon>
        <taxon>Bacillati</taxon>
        <taxon>Actinomycetota</taxon>
        <taxon>Actinomycetes</taxon>
        <taxon>Streptosporangiales</taxon>
        <taxon>Nocardiopsidaceae</taxon>
        <taxon>Streptomonospora</taxon>
    </lineage>
</organism>
<gene>
    <name evidence="2" type="ORF">GCM10023224_04120</name>
</gene>